<evidence type="ECO:0000313" key="5">
    <source>
        <dbReference type="Proteomes" id="UP000319828"/>
    </source>
</evidence>
<feature type="coiled-coil region" evidence="1">
    <location>
        <begin position="354"/>
        <end position="417"/>
    </location>
</feature>
<name>A0A557P5C0_9VIBR</name>
<evidence type="ECO:0000259" key="3">
    <source>
        <dbReference type="PROSITE" id="PS51782"/>
    </source>
</evidence>
<dbReference type="Proteomes" id="UP000319828">
    <property type="component" value="Unassembled WGS sequence"/>
</dbReference>
<dbReference type="SUPFAM" id="SSF54106">
    <property type="entry name" value="LysM domain"/>
    <property type="match status" value="1"/>
</dbReference>
<dbReference type="CDD" id="cd00118">
    <property type="entry name" value="LysM"/>
    <property type="match status" value="1"/>
</dbReference>
<dbReference type="RefSeq" id="WP_144388349.1">
    <property type="nucleotide sequence ID" value="NZ_CANNCB010000029.1"/>
</dbReference>
<evidence type="ECO:0000256" key="2">
    <source>
        <dbReference type="SAM" id="MobiDB-lite"/>
    </source>
</evidence>
<gene>
    <name evidence="4" type="ORF">FOF44_10745</name>
</gene>
<evidence type="ECO:0000313" key="4">
    <source>
        <dbReference type="EMBL" id="TVO35862.1"/>
    </source>
</evidence>
<dbReference type="EMBL" id="VMKJ01000021">
    <property type="protein sequence ID" value="TVO35862.1"/>
    <property type="molecule type" value="Genomic_DNA"/>
</dbReference>
<dbReference type="OrthoDB" id="5591523at2"/>
<dbReference type="AlphaFoldDB" id="A0A557P5C0"/>
<evidence type="ECO:0000256" key="1">
    <source>
        <dbReference type="SAM" id="Coils"/>
    </source>
</evidence>
<feature type="region of interest" description="Disordered" evidence="2">
    <location>
        <begin position="46"/>
        <end position="73"/>
    </location>
</feature>
<dbReference type="Pfam" id="PF01476">
    <property type="entry name" value="LysM"/>
    <property type="match status" value="1"/>
</dbReference>
<accession>A0A557P5C0</accession>
<comment type="caution">
    <text evidence="4">The sequence shown here is derived from an EMBL/GenBank/DDBJ whole genome shotgun (WGS) entry which is preliminary data.</text>
</comment>
<reference evidence="4 5" key="1">
    <citation type="submission" date="2019-07" db="EMBL/GenBank/DDBJ databases">
        <title>The draft genome sequence of Vibrio algivorus M1486.</title>
        <authorList>
            <person name="Meng X."/>
        </authorList>
    </citation>
    <scope>NUCLEOTIDE SEQUENCE [LARGE SCALE GENOMIC DNA]</scope>
    <source>
        <strain evidence="4 5">M1486</strain>
    </source>
</reference>
<feature type="domain" description="LysM" evidence="3">
    <location>
        <begin position="3"/>
        <end position="49"/>
    </location>
</feature>
<dbReference type="Gene3D" id="3.10.350.10">
    <property type="entry name" value="LysM domain"/>
    <property type="match status" value="1"/>
</dbReference>
<dbReference type="SMART" id="SM00257">
    <property type="entry name" value="LysM"/>
    <property type="match status" value="1"/>
</dbReference>
<keyword evidence="1" id="KW-0175">Coiled coil</keyword>
<protein>
    <submittedName>
        <fullName evidence="4">LysM peptidoglycan-binding domain-containing protein</fullName>
    </submittedName>
</protein>
<proteinExistence type="predicted"/>
<dbReference type="InterPro" id="IPR036779">
    <property type="entry name" value="LysM_dom_sf"/>
</dbReference>
<dbReference type="InterPro" id="IPR018392">
    <property type="entry name" value="LysM"/>
</dbReference>
<dbReference type="PROSITE" id="PS51782">
    <property type="entry name" value="LYSM"/>
    <property type="match status" value="1"/>
</dbReference>
<sequence length="1090" mass="121565">MSKPYVIQSGDTLYSIAYFNQTTVDELLQLNPQYQANPDLIMVGDTLQVPGEDDSSSAEESTGTESGDTKEVIELPVAQSPLSTGEHATNPLPFHECESSTAPLEYTDIAYLVGSRHFYLLGEDGVDFIQHAEETLMSRLSGSKAQVREGLSKSNVFDGLVMANLESFMTEDEKSQYEASYDWLQNADQHAADAIAKGNTSGQGFSAEVSHHQSVMETLEGQALKVAEGQGYSVENGLLYSPREKDITRLVERYFSLMANHATTTQISDVMVETVQLEQAIRKEQAESEQTYPNAYQAAQWQQKLDNLKALKQDADEHQQQCFEVIYQLSLLGIATPEYALCNGVDVATGVTLLEEYYVHLKEAESQRQALSDKLKSYTDGSNLYAPPPSQAFTQDMQTLKKQLEQAKSLRETAEVNVSNMQPVMMLLWEKDDYTKRPLQRLAKGNFPLREYVLATPKSGSNAMRYFSLNDFPHSTSLQQDESLFKPDQATDEAFATMLQCYGVQVPIRDTWFDDKGIFDAPKCIEDLKADGIKVAALEANQSQWQTTLSQVLFASNVEKMLHPYDASLQAQLVRLTNTATAKASVPISIGYERKSDGSTKTSAKLASVDAKTQLDLARGEVNLVQALLGQPYLRFPEKVSPEVKVPVDYFDQTGNKIGQIQFQCGAFQMRFYCKAWGFAAANIGLSGKLALTDKGLEVTSLFKRDETTNTATSEALDFSASVSVGVTVGSMVDWHVPSDLQSYLAALNLTDTQPNSVLTLFEGQVEVKAQWKVACPIVFQYVNKRLRVGIKITQGGVTLGVTGTVAPEAVGFWVLQFQRLLRQTSYHRIQIAQDDETFNQLTRMSQAMLLTHLNVGLFMARGKDVLDDMMDWLTNADAKRAGLMAYSIFDKNTNQTALKQWTQMLVPEALGALLNTLLSEPVELKMFEVATQREVTLNENQTLALQQIAICRLIDWIYGDNMDSKYQFGFTSERTRRQVEEALCRVNASSQADANPDVRLVDIETNYQRLEEFMDRDPVLSTAQVGSLEWSLANELPEAKRGVKASMPINDKKGFYSQLDALSYHVRQRITPEVKQRAQLSQLSNVGMR</sequence>
<organism evidence="4 5">
    <name type="scientific">Vibrio algivorus</name>
    <dbReference type="NCBI Taxonomy" id="1667024"/>
    <lineage>
        <taxon>Bacteria</taxon>
        <taxon>Pseudomonadati</taxon>
        <taxon>Pseudomonadota</taxon>
        <taxon>Gammaproteobacteria</taxon>
        <taxon>Vibrionales</taxon>
        <taxon>Vibrionaceae</taxon>
        <taxon>Vibrio</taxon>
    </lineage>
</organism>